<reference evidence="2" key="1">
    <citation type="submission" date="2018-12" db="EMBL/GenBank/DDBJ databases">
        <authorList>
            <person name="Sun L."/>
            <person name="Chen Z."/>
        </authorList>
    </citation>
    <scope>NUCLEOTIDE SEQUENCE [LARGE SCALE GENOMIC DNA]</scope>
    <source>
        <strain evidence="2">DSM 16012</strain>
    </source>
</reference>
<feature type="transmembrane region" description="Helical" evidence="1">
    <location>
        <begin position="86"/>
        <end position="104"/>
    </location>
</feature>
<dbReference type="Proteomes" id="UP000273811">
    <property type="component" value="Unassembled WGS sequence"/>
</dbReference>
<dbReference type="GeneID" id="56392625"/>
<keyword evidence="1" id="KW-0812">Transmembrane</keyword>
<dbReference type="EMBL" id="QYTU02000048">
    <property type="protein sequence ID" value="RWR05138.1"/>
    <property type="molecule type" value="Genomic_DNA"/>
</dbReference>
<evidence type="ECO:0000313" key="3">
    <source>
        <dbReference type="Proteomes" id="UP000273811"/>
    </source>
</evidence>
<evidence type="ECO:0000256" key="1">
    <source>
        <dbReference type="SAM" id="Phobius"/>
    </source>
</evidence>
<proteinExistence type="predicted"/>
<name>A0A443IKE6_9BACI</name>
<evidence type="ECO:0000313" key="2">
    <source>
        <dbReference type="EMBL" id="RWR05138.1"/>
    </source>
</evidence>
<protein>
    <submittedName>
        <fullName evidence="2">Uncharacterized protein</fullName>
    </submittedName>
</protein>
<gene>
    <name evidence="2" type="ORF">D4N35_015950</name>
</gene>
<keyword evidence="1" id="KW-0472">Membrane</keyword>
<organism evidence="2 3">
    <name type="scientific">Siminovitchia fortis</name>
    <dbReference type="NCBI Taxonomy" id="254758"/>
    <lineage>
        <taxon>Bacteria</taxon>
        <taxon>Bacillati</taxon>
        <taxon>Bacillota</taxon>
        <taxon>Bacilli</taxon>
        <taxon>Bacillales</taxon>
        <taxon>Bacillaceae</taxon>
        <taxon>Siminovitchia</taxon>
    </lineage>
</organism>
<dbReference type="OrthoDB" id="2382365at2"/>
<comment type="caution">
    <text evidence="2">The sequence shown here is derived from an EMBL/GenBank/DDBJ whole genome shotgun (WGS) entry which is preliminary data.</text>
</comment>
<sequence>MENNTAEWIYLDINLITAFLLISGQITMNGMFVQPAGGFSIPLQGPITGGRRLAGKSKIATIVIDSIDLILALLLIFGQISVRGTLIGSGFFSIVVSGPIFGVPKTEVAPETKKQFFDHLGDYFKT</sequence>
<feature type="transmembrane region" description="Helical" evidence="1">
    <location>
        <begin position="59"/>
        <end position="80"/>
    </location>
</feature>
<keyword evidence="3" id="KW-1185">Reference proteome</keyword>
<keyword evidence="1" id="KW-1133">Transmembrane helix</keyword>
<dbReference type="AlphaFoldDB" id="A0A443IKE6"/>
<dbReference type="RefSeq" id="WP_120075466.1">
    <property type="nucleotide sequence ID" value="NZ_CP126113.1"/>
</dbReference>
<accession>A0A443IKE6</accession>